<dbReference type="AlphaFoldDB" id="A0A9D1F1B4"/>
<reference evidence="2" key="1">
    <citation type="submission" date="2020-10" db="EMBL/GenBank/DDBJ databases">
        <authorList>
            <person name="Gilroy R."/>
        </authorList>
    </citation>
    <scope>NUCLEOTIDE SEQUENCE</scope>
    <source>
        <strain evidence="2">6276</strain>
    </source>
</reference>
<dbReference type="EMBL" id="DVIU01000250">
    <property type="protein sequence ID" value="HIS37380.1"/>
    <property type="molecule type" value="Genomic_DNA"/>
</dbReference>
<feature type="region of interest" description="Disordered" evidence="1">
    <location>
        <begin position="1"/>
        <end position="25"/>
    </location>
</feature>
<evidence type="ECO:0000256" key="1">
    <source>
        <dbReference type="SAM" id="MobiDB-lite"/>
    </source>
</evidence>
<organism evidence="2 3">
    <name type="scientific">Candidatus Scatousia excrementigallinarum</name>
    <dbReference type="NCBI Taxonomy" id="2840935"/>
    <lineage>
        <taxon>Bacteria</taxon>
        <taxon>Candidatus Scatousia</taxon>
    </lineage>
</organism>
<gene>
    <name evidence="2" type="ORF">IAC10_12285</name>
</gene>
<dbReference type="SUPFAM" id="SSF69318">
    <property type="entry name" value="Integrin alpha N-terminal domain"/>
    <property type="match status" value="1"/>
</dbReference>
<comment type="caution">
    <text evidence="2">The sequence shown here is derived from an EMBL/GenBank/DDBJ whole genome shotgun (WGS) entry which is preliminary data.</text>
</comment>
<sequence>MGLLSIGSGSGNFENQGVQQKKTEQNTQSLTVKINQQGGIFGFGGPKKIVTEINDDGSKLEKQYDKDGHLMKEIVYKDVNGDGKEDIYSVTSHHKAKPEWDMNASSSTFIDEDGDGYNDVVIKKEYDENGKLKTETKTIEEDINSVKNRPHLDYETKNREMKTHKAGIYIM</sequence>
<protein>
    <submittedName>
        <fullName evidence="2">VCBS repeat-containing protein</fullName>
    </submittedName>
</protein>
<reference evidence="2" key="2">
    <citation type="journal article" date="2021" name="PeerJ">
        <title>Extensive microbial diversity within the chicken gut microbiome revealed by metagenomics and culture.</title>
        <authorList>
            <person name="Gilroy R."/>
            <person name="Ravi A."/>
            <person name="Getino M."/>
            <person name="Pursley I."/>
            <person name="Horton D.L."/>
            <person name="Alikhan N.F."/>
            <person name="Baker D."/>
            <person name="Gharbi K."/>
            <person name="Hall N."/>
            <person name="Watson M."/>
            <person name="Adriaenssens E.M."/>
            <person name="Foster-Nyarko E."/>
            <person name="Jarju S."/>
            <person name="Secka A."/>
            <person name="Antonio M."/>
            <person name="Oren A."/>
            <person name="Chaudhuri R.R."/>
            <person name="La Ragione R."/>
            <person name="Hildebrand F."/>
            <person name="Pallen M.J."/>
        </authorList>
    </citation>
    <scope>NUCLEOTIDE SEQUENCE</scope>
    <source>
        <strain evidence="2">6276</strain>
    </source>
</reference>
<dbReference type="Proteomes" id="UP000823928">
    <property type="component" value="Unassembled WGS sequence"/>
</dbReference>
<name>A0A9D1F1B4_9BACT</name>
<feature type="compositionally biased region" description="Polar residues" evidence="1">
    <location>
        <begin position="11"/>
        <end position="25"/>
    </location>
</feature>
<dbReference type="InterPro" id="IPR028994">
    <property type="entry name" value="Integrin_alpha_N"/>
</dbReference>
<accession>A0A9D1F1B4</accession>
<evidence type="ECO:0000313" key="2">
    <source>
        <dbReference type="EMBL" id="HIS37380.1"/>
    </source>
</evidence>
<proteinExistence type="predicted"/>
<evidence type="ECO:0000313" key="3">
    <source>
        <dbReference type="Proteomes" id="UP000823928"/>
    </source>
</evidence>